<keyword evidence="2" id="KW-1185">Reference proteome</keyword>
<evidence type="ECO:0000313" key="1">
    <source>
        <dbReference type="EMBL" id="QEC49220.1"/>
    </source>
</evidence>
<name>A0A5B8U874_9ACTN</name>
<dbReference type="AlphaFoldDB" id="A0A5B8U874"/>
<protein>
    <submittedName>
        <fullName evidence="1">Uncharacterized protein</fullName>
    </submittedName>
</protein>
<gene>
    <name evidence="1" type="ORF">FSW04_17635</name>
</gene>
<proteinExistence type="predicted"/>
<evidence type="ECO:0000313" key="2">
    <source>
        <dbReference type="Proteomes" id="UP000321805"/>
    </source>
</evidence>
<dbReference type="Proteomes" id="UP000321805">
    <property type="component" value="Chromosome"/>
</dbReference>
<dbReference type="KEGG" id="bsol:FSW04_17635"/>
<sequence>MSITKGIGTPDPGPVNLTDAQRKTASYAVCVRLAEDLKIAGEHFEQYFDGEAVVNLADAGNWVRQIIEDASILDALAPEGWRR</sequence>
<organism evidence="1 2">
    <name type="scientific">Baekduia soli</name>
    <dbReference type="NCBI Taxonomy" id="496014"/>
    <lineage>
        <taxon>Bacteria</taxon>
        <taxon>Bacillati</taxon>
        <taxon>Actinomycetota</taxon>
        <taxon>Thermoleophilia</taxon>
        <taxon>Solirubrobacterales</taxon>
        <taxon>Baekduiaceae</taxon>
        <taxon>Baekduia</taxon>
    </lineage>
</organism>
<reference evidence="1 2" key="1">
    <citation type="journal article" date="2018" name="J. Microbiol.">
        <title>Baekduia soli gen. nov., sp. nov., a novel bacterium isolated from the soil of Baekdu Mountain and proposal of a novel family name, Baekduiaceae fam. nov.</title>
        <authorList>
            <person name="An D.S."/>
            <person name="Siddiqi M.Z."/>
            <person name="Kim K.H."/>
            <person name="Yu H.S."/>
            <person name="Im W.T."/>
        </authorList>
    </citation>
    <scope>NUCLEOTIDE SEQUENCE [LARGE SCALE GENOMIC DNA]</scope>
    <source>
        <strain evidence="1 2">BR7-21</strain>
    </source>
</reference>
<accession>A0A5B8U874</accession>
<dbReference type="RefSeq" id="WP_146921583.1">
    <property type="nucleotide sequence ID" value="NZ_CP042430.1"/>
</dbReference>
<dbReference type="EMBL" id="CP042430">
    <property type="protein sequence ID" value="QEC49220.1"/>
    <property type="molecule type" value="Genomic_DNA"/>
</dbReference>